<dbReference type="GO" id="GO:0003824">
    <property type="term" value="F:catalytic activity"/>
    <property type="evidence" value="ECO:0007669"/>
    <property type="project" value="InterPro"/>
</dbReference>
<dbReference type="OrthoDB" id="7415700at2759"/>
<dbReference type="InterPro" id="IPR005135">
    <property type="entry name" value="Endo/exonuclease/phosphatase"/>
</dbReference>
<dbReference type="InterPro" id="IPR036691">
    <property type="entry name" value="Endo/exonu/phosph_ase_sf"/>
</dbReference>
<dbReference type="PANTHER" id="PTHR33395:SF22">
    <property type="entry name" value="REVERSE TRANSCRIPTASE DOMAIN-CONTAINING PROTEIN"/>
    <property type="match status" value="1"/>
</dbReference>
<proteinExistence type="predicted"/>
<dbReference type="PANTHER" id="PTHR33395">
    <property type="entry name" value="TRANSCRIPTASE, PUTATIVE-RELATED-RELATED"/>
    <property type="match status" value="1"/>
</dbReference>
<dbReference type="SUPFAM" id="SSF56219">
    <property type="entry name" value="DNase I-like"/>
    <property type="match status" value="1"/>
</dbReference>
<evidence type="ECO:0000313" key="3">
    <source>
        <dbReference type="Proteomes" id="UP000235965"/>
    </source>
</evidence>
<dbReference type="EMBL" id="NEVH01009101">
    <property type="protein sequence ID" value="PNF33582.1"/>
    <property type="molecule type" value="Genomic_DNA"/>
</dbReference>
<dbReference type="InParanoid" id="A0A2J7QYC3"/>
<dbReference type="Gene3D" id="3.60.10.10">
    <property type="entry name" value="Endonuclease/exonuclease/phosphatase"/>
    <property type="match status" value="1"/>
</dbReference>
<gene>
    <name evidence="2" type="ORF">B7P43_G14684</name>
</gene>
<organism evidence="2 3">
    <name type="scientific">Cryptotermes secundus</name>
    <dbReference type="NCBI Taxonomy" id="105785"/>
    <lineage>
        <taxon>Eukaryota</taxon>
        <taxon>Metazoa</taxon>
        <taxon>Ecdysozoa</taxon>
        <taxon>Arthropoda</taxon>
        <taxon>Hexapoda</taxon>
        <taxon>Insecta</taxon>
        <taxon>Pterygota</taxon>
        <taxon>Neoptera</taxon>
        <taxon>Polyneoptera</taxon>
        <taxon>Dictyoptera</taxon>
        <taxon>Blattodea</taxon>
        <taxon>Blattoidea</taxon>
        <taxon>Termitoidae</taxon>
        <taxon>Kalotermitidae</taxon>
        <taxon>Cryptotermitinae</taxon>
        <taxon>Cryptotermes</taxon>
    </lineage>
</organism>
<feature type="domain" description="Endonuclease/exonuclease/phosphatase" evidence="1">
    <location>
        <begin position="20"/>
        <end position="164"/>
    </location>
</feature>
<dbReference type="STRING" id="105785.A0A2J7QYC3"/>
<evidence type="ECO:0000313" key="2">
    <source>
        <dbReference type="EMBL" id="PNF33582.1"/>
    </source>
</evidence>
<dbReference type="GO" id="GO:0061343">
    <property type="term" value="P:cell adhesion involved in heart morphogenesis"/>
    <property type="evidence" value="ECO:0007669"/>
    <property type="project" value="TreeGrafter"/>
</dbReference>
<dbReference type="Proteomes" id="UP000235965">
    <property type="component" value="Unassembled WGS sequence"/>
</dbReference>
<dbReference type="GO" id="GO:0007508">
    <property type="term" value="P:larval heart development"/>
    <property type="evidence" value="ECO:0007669"/>
    <property type="project" value="TreeGrafter"/>
</dbReference>
<sequence>MSQVLGLKQVELYDNICSTDYNIICLTETWLNDLCYDHNLFPDCYTVFRSDKASVNKTRGGGVLTALSSRIRSCKRRYDLESCDECVWVEIPTSDCLNLLIGNHYFPPDANTENIANYFSFLENNLDTHNFRVIMVGDFNAPGFDWKSGLALPNSHYYSKLKGDAIYTSTCLLNLNQCIDNVRSSNLLDLIFSNLSDISITPIHSGPIKPDNYHKTECLYQKFSFYRKLVKITIKSDRLRWLKTVEENLKSQPKQFWKYVASFKKRNPNSIQLEVDGKHLIKPNDIDDEFSKHFQAVYHNPGPIVFPNLLSSSEFLPLASLSESDVMKAIKRLRPSKSVGVDDIPGFIIKGCTDIFVPILKHIFNLSLSQHYLPPYGSKQQLSLFSKKAKVPLLAIIGLYPY</sequence>
<name>A0A2J7QYC3_9NEOP</name>
<dbReference type="AlphaFoldDB" id="A0A2J7QYC3"/>
<dbReference type="Pfam" id="PF03372">
    <property type="entry name" value="Exo_endo_phos"/>
    <property type="match status" value="1"/>
</dbReference>
<comment type="caution">
    <text evidence="2">The sequence shown here is derived from an EMBL/GenBank/DDBJ whole genome shotgun (WGS) entry which is preliminary data.</text>
</comment>
<protein>
    <recommendedName>
        <fullName evidence="1">Endonuclease/exonuclease/phosphatase domain-containing protein</fullName>
    </recommendedName>
</protein>
<reference evidence="2 3" key="1">
    <citation type="submission" date="2017-12" db="EMBL/GenBank/DDBJ databases">
        <title>Hemimetabolous genomes reveal molecular basis of termite eusociality.</title>
        <authorList>
            <person name="Harrison M.C."/>
            <person name="Jongepier E."/>
            <person name="Robertson H.M."/>
            <person name="Arning N."/>
            <person name="Bitard-Feildel T."/>
            <person name="Chao H."/>
            <person name="Childers C.P."/>
            <person name="Dinh H."/>
            <person name="Doddapaneni H."/>
            <person name="Dugan S."/>
            <person name="Gowin J."/>
            <person name="Greiner C."/>
            <person name="Han Y."/>
            <person name="Hu H."/>
            <person name="Hughes D.S.T."/>
            <person name="Huylmans A.-K."/>
            <person name="Kemena C."/>
            <person name="Kremer L.P.M."/>
            <person name="Lee S.L."/>
            <person name="Lopez-Ezquerra A."/>
            <person name="Mallet L."/>
            <person name="Monroy-Kuhn J.M."/>
            <person name="Moser A."/>
            <person name="Murali S.C."/>
            <person name="Muzny D.M."/>
            <person name="Otani S."/>
            <person name="Piulachs M.-D."/>
            <person name="Poelchau M."/>
            <person name="Qu J."/>
            <person name="Schaub F."/>
            <person name="Wada-Katsumata A."/>
            <person name="Worley K.C."/>
            <person name="Xie Q."/>
            <person name="Ylla G."/>
            <person name="Poulsen M."/>
            <person name="Gibbs R.A."/>
            <person name="Schal C."/>
            <person name="Richards S."/>
            <person name="Belles X."/>
            <person name="Korb J."/>
            <person name="Bornberg-Bauer E."/>
        </authorList>
    </citation>
    <scope>NUCLEOTIDE SEQUENCE [LARGE SCALE GENOMIC DNA]</scope>
    <source>
        <tissue evidence="2">Whole body</tissue>
    </source>
</reference>
<evidence type="ECO:0000259" key="1">
    <source>
        <dbReference type="Pfam" id="PF03372"/>
    </source>
</evidence>
<keyword evidence="3" id="KW-1185">Reference proteome</keyword>
<accession>A0A2J7QYC3</accession>
<dbReference type="GO" id="GO:0031012">
    <property type="term" value="C:extracellular matrix"/>
    <property type="evidence" value="ECO:0007669"/>
    <property type="project" value="TreeGrafter"/>
</dbReference>